<protein>
    <submittedName>
        <fullName evidence="1">Uncharacterized protein</fullName>
    </submittedName>
</protein>
<reference evidence="1" key="1">
    <citation type="submission" date="2021-01" db="EMBL/GenBank/DDBJ databases">
        <authorList>
            <consortium name="Genoscope - CEA"/>
            <person name="William W."/>
        </authorList>
    </citation>
    <scope>NUCLEOTIDE SEQUENCE</scope>
</reference>
<evidence type="ECO:0000313" key="2">
    <source>
        <dbReference type="Proteomes" id="UP000692954"/>
    </source>
</evidence>
<accession>A0A8S1Q7Y6</accession>
<sequence>MEINYKTFLSRLIHLNYLYVKTYEFGEYTQNQNRQGDIFESISIYWLRRKLYLRQKNIGKWIEIKLLMDNIKMIKKKVIGRFV</sequence>
<dbReference type="EMBL" id="CAJJDN010000098">
    <property type="protein sequence ID" value="CAD8111649.1"/>
    <property type="molecule type" value="Genomic_DNA"/>
</dbReference>
<keyword evidence="2" id="KW-1185">Reference proteome</keyword>
<comment type="caution">
    <text evidence="1">The sequence shown here is derived from an EMBL/GenBank/DDBJ whole genome shotgun (WGS) entry which is preliminary data.</text>
</comment>
<name>A0A8S1Q7Y6_9CILI</name>
<evidence type="ECO:0000313" key="1">
    <source>
        <dbReference type="EMBL" id="CAD8111649.1"/>
    </source>
</evidence>
<dbReference type="AlphaFoldDB" id="A0A8S1Q7Y6"/>
<proteinExistence type="predicted"/>
<dbReference type="Proteomes" id="UP000692954">
    <property type="component" value="Unassembled WGS sequence"/>
</dbReference>
<gene>
    <name evidence="1" type="ORF">PSON_ATCC_30995.1.T0980180</name>
</gene>
<organism evidence="1 2">
    <name type="scientific">Paramecium sonneborni</name>
    <dbReference type="NCBI Taxonomy" id="65129"/>
    <lineage>
        <taxon>Eukaryota</taxon>
        <taxon>Sar</taxon>
        <taxon>Alveolata</taxon>
        <taxon>Ciliophora</taxon>
        <taxon>Intramacronucleata</taxon>
        <taxon>Oligohymenophorea</taxon>
        <taxon>Peniculida</taxon>
        <taxon>Parameciidae</taxon>
        <taxon>Paramecium</taxon>
    </lineage>
</organism>